<accession>A0A075HUV6</accession>
<dbReference type="GO" id="GO:0003676">
    <property type="term" value="F:nucleic acid binding"/>
    <property type="evidence" value="ECO:0007669"/>
    <property type="project" value="InterPro"/>
</dbReference>
<reference evidence="1" key="1">
    <citation type="journal article" date="2014" name="Genome Biol. Evol.">
        <title>Pangenome evidence for extensive interdomain horizontal transfer affecting lineage core and shell genes in uncultured planktonic thaumarchaeota and euryarchaeota.</title>
        <authorList>
            <person name="Deschamps P."/>
            <person name="Zivanovic Y."/>
            <person name="Moreira D."/>
            <person name="Rodriguez-Valera F."/>
            <person name="Lopez-Garcia P."/>
        </authorList>
    </citation>
    <scope>NUCLEOTIDE SEQUENCE</scope>
</reference>
<dbReference type="GO" id="GO:0008168">
    <property type="term" value="F:methyltransferase activity"/>
    <property type="evidence" value="ECO:0007669"/>
    <property type="project" value="InterPro"/>
</dbReference>
<evidence type="ECO:0008006" key="2">
    <source>
        <dbReference type="Google" id="ProtNLM"/>
    </source>
</evidence>
<evidence type="ECO:0000313" key="1">
    <source>
        <dbReference type="EMBL" id="AIF17603.1"/>
    </source>
</evidence>
<protein>
    <recommendedName>
        <fullName evidence="2">Secreted periplasmic Zn-dependent protease</fullName>
    </recommendedName>
</protein>
<dbReference type="PROSITE" id="PS00092">
    <property type="entry name" value="N6_MTASE"/>
    <property type="match status" value="1"/>
</dbReference>
<name>A0A075HUV6_9ARCH</name>
<dbReference type="InterPro" id="IPR002052">
    <property type="entry name" value="DNA_methylase_N6_adenine_CS"/>
</dbReference>
<dbReference type="GO" id="GO:0032259">
    <property type="term" value="P:methylation"/>
    <property type="evidence" value="ECO:0007669"/>
    <property type="project" value="InterPro"/>
</dbReference>
<proteinExistence type="predicted"/>
<dbReference type="AlphaFoldDB" id="A0A075HUV6"/>
<sequence>MIDSMNSKFLIIPVFLFGALFVGQISDSYGHGLGSETMPPVTIVMYDGLGDEPFVVEGTLEVNSSTIYTDVDGEEKGIRQISINFFETFTYVESNEVKPIDNVTFQVNLIKSGNVIISETFQRDDGVLIMNLTPSDNEQVQVMERETFASFFGLASEQYNFEGEIFENGGLYEFEISVLTINSYDNVLTDPPYYELGISIEETTRYEINDVNYGKQELGIVTFFDQITEFDYNTETKEITFSFPFEWNQNTIDQTTVIHEEVLVPKAYGDLLVAKYVATLNGLELPESMINIDDFSADDRLVHIVVSQKELQEIFSNNKFSDNKITMTVKPENDLPLSGVTENGQFKINLWWEDELKSGQTIILYFDILDTFLKDRPVATTYDLKIFHEGKQIGGTLGMSSDSKTENNSYEFLIPEDASGIINIKFEKLSDSKVANLEIPLIVDRKEAGQISSYQIPDWVKNTAGWWATNQIPDSGFVDGIEFLVKEGIIVVSDIQKDPSTPYVGIPEWLKTNAGWWAEDQIDDKTFATGIEYLIRIGLIAV</sequence>
<dbReference type="EMBL" id="KF901087">
    <property type="protein sequence ID" value="AIF17603.1"/>
    <property type="molecule type" value="Genomic_DNA"/>
</dbReference>
<organism evidence="1">
    <name type="scientific">uncultured marine thaumarchaeote KM3_78_D03</name>
    <dbReference type="NCBI Taxonomy" id="1456290"/>
    <lineage>
        <taxon>Archaea</taxon>
        <taxon>Nitrososphaerota</taxon>
        <taxon>environmental samples</taxon>
    </lineage>
</organism>